<feature type="region of interest" description="Disordered" evidence="1">
    <location>
        <begin position="202"/>
        <end position="228"/>
    </location>
</feature>
<dbReference type="SUPFAM" id="SSF143422">
    <property type="entry name" value="Transposase IS200-like"/>
    <property type="match status" value="1"/>
</dbReference>
<sequence length="228" mass="26321">MARMARLELVGEIHHVALRGRQTVFFDEADCVMLLHALSEEAREREASLLAWSLLPDSVHLLVRPREKGALALLMQGLGRRWVPQYNQRHHLTGSPWTGRYYSCPVDSSWELRAMRFVDALACFQGVCERPWEYRWSSCSARVMGTPGAIDVETPRSWWDLGNTPFDRQARYQDFLMKAESGRWLDELRCATRLGRPFGAKGWMDSSGVPRDRVPTGRKPGRPRRPRR</sequence>
<dbReference type="Gene3D" id="3.30.70.1290">
    <property type="entry name" value="Transposase IS200-like"/>
    <property type="match status" value="1"/>
</dbReference>
<proteinExistence type="predicted"/>
<gene>
    <name evidence="3" type="ORF">MAF45_06375</name>
</gene>
<dbReference type="Pfam" id="PF01797">
    <property type="entry name" value="Y1_Tnp"/>
    <property type="match status" value="1"/>
</dbReference>
<evidence type="ECO:0000313" key="4">
    <source>
        <dbReference type="Proteomes" id="UP001297600"/>
    </source>
</evidence>
<protein>
    <submittedName>
        <fullName evidence="3">Transposase</fullName>
    </submittedName>
</protein>
<dbReference type="InterPro" id="IPR002686">
    <property type="entry name" value="Transposase_17"/>
</dbReference>
<dbReference type="SMART" id="SM01321">
    <property type="entry name" value="Y1_Tnp"/>
    <property type="match status" value="1"/>
</dbReference>
<dbReference type="RefSeq" id="WP_237978729.1">
    <property type="nucleotide sequence ID" value="NZ_JAKNCT010000007.1"/>
</dbReference>
<dbReference type="EMBL" id="JAKNCT010000007">
    <property type="protein sequence ID" value="MCG5031070.1"/>
    <property type="molecule type" value="Genomic_DNA"/>
</dbReference>
<accession>A0ABS9MR44</accession>
<evidence type="ECO:0000313" key="3">
    <source>
        <dbReference type="EMBL" id="MCG5031070.1"/>
    </source>
</evidence>
<dbReference type="Proteomes" id="UP001297600">
    <property type="component" value="Unassembled WGS sequence"/>
</dbReference>
<dbReference type="PANTHER" id="PTHR34322">
    <property type="entry name" value="TRANSPOSASE, Y1_TNP DOMAIN-CONTAINING"/>
    <property type="match status" value="1"/>
</dbReference>
<organism evidence="3 4">
    <name type="scientific">Mesosutterella porci</name>
    <dbReference type="NCBI Taxonomy" id="2915351"/>
    <lineage>
        <taxon>Bacteria</taxon>
        <taxon>Pseudomonadati</taxon>
        <taxon>Pseudomonadota</taxon>
        <taxon>Betaproteobacteria</taxon>
        <taxon>Burkholderiales</taxon>
        <taxon>Sutterellaceae</taxon>
        <taxon>Mesosutterella</taxon>
    </lineage>
</organism>
<reference evidence="3 4" key="1">
    <citation type="submission" date="2022-02" db="EMBL/GenBank/DDBJ databases">
        <title>Mesosutterella porci, a novel member of the family Sutterellaceae from pig feces.</title>
        <authorList>
            <person name="Wylensek D."/>
            <person name="Clavel T."/>
        </authorList>
    </citation>
    <scope>NUCLEOTIDE SEQUENCE [LARGE SCALE GENOMIC DNA]</scope>
    <source>
        <strain evidence="4">oilRF-744-wt-GAM-9</strain>
    </source>
</reference>
<keyword evidence="4" id="KW-1185">Reference proteome</keyword>
<dbReference type="PANTHER" id="PTHR34322:SF2">
    <property type="entry name" value="TRANSPOSASE IS200-LIKE DOMAIN-CONTAINING PROTEIN"/>
    <property type="match status" value="1"/>
</dbReference>
<dbReference type="InterPro" id="IPR036515">
    <property type="entry name" value="Transposase_17_sf"/>
</dbReference>
<feature type="domain" description="Transposase IS200-like" evidence="2">
    <location>
        <begin position="9"/>
        <end position="121"/>
    </location>
</feature>
<comment type="caution">
    <text evidence="3">The sequence shown here is derived from an EMBL/GenBank/DDBJ whole genome shotgun (WGS) entry which is preliminary data.</text>
</comment>
<evidence type="ECO:0000256" key="1">
    <source>
        <dbReference type="SAM" id="MobiDB-lite"/>
    </source>
</evidence>
<name>A0ABS9MR44_9BURK</name>
<evidence type="ECO:0000259" key="2">
    <source>
        <dbReference type="SMART" id="SM01321"/>
    </source>
</evidence>
<feature type="compositionally biased region" description="Basic residues" evidence="1">
    <location>
        <begin position="219"/>
        <end position="228"/>
    </location>
</feature>